<organism evidence="2 3">
    <name type="scientific">Mycobacterium phage Phamished</name>
    <dbReference type="NCBI Taxonomy" id="1673885"/>
    <lineage>
        <taxon>Viruses</taxon>
        <taxon>Duplodnaviria</taxon>
        <taxon>Heunggongvirae</taxon>
        <taxon>Uroviricota</taxon>
        <taxon>Caudoviricetes</taxon>
        <taxon>Bclasvirinae</taxon>
        <taxon>Pegunavirus</taxon>
        <taxon>Pegunavirus soto</taxon>
    </lineage>
</organism>
<evidence type="ECO:0000313" key="2">
    <source>
        <dbReference type="EMBL" id="AKO62350.1"/>
    </source>
</evidence>
<dbReference type="Proteomes" id="UP000229338">
    <property type="component" value="Segment"/>
</dbReference>
<dbReference type="EMBL" id="KR816508">
    <property type="protein sequence ID" value="AKO62350.1"/>
    <property type="molecule type" value="Genomic_DNA"/>
</dbReference>
<feature type="compositionally biased region" description="Low complexity" evidence="1">
    <location>
        <begin position="15"/>
        <end position="24"/>
    </location>
</feature>
<gene>
    <name evidence="2" type="ORF">PBI_PHAMISHED_74</name>
</gene>
<evidence type="ECO:0000313" key="3">
    <source>
        <dbReference type="Proteomes" id="UP000229338"/>
    </source>
</evidence>
<protein>
    <submittedName>
        <fullName evidence="2">Uncharacterized protein</fullName>
    </submittedName>
</protein>
<feature type="region of interest" description="Disordered" evidence="1">
    <location>
        <begin position="1"/>
        <end position="24"/>
    </location>
</feature>
<proteinExistence type="predicted"/>
<sequence>MTTSTIASAATGMPSTGTSTAARTGARGIEFPALGGQRAYAVAMTTEPVTAPHMIEHRVRLTRDEAAAVAAGTYVPGTVPVHGAPTVIDKRAQNAARQQAERDAQAAWVRQAAGTLWWSAQRVNSPARREKILAKRAELITAALAKGLDLDGLTA</sequence>
<reference evidence="3" key="1">
    <citation type="submission" date="2015-05" db="EMBL/GenBank/DDBJ databases">
        <authorList>
            <person name="Brantley S.J."/>
            <person name="Agesen A.E."/>
            <person name="Titchen B.M."/>
            <person name="DeCurzio J.M."/>
            <person name="Palmucci J.R."/>
            <person name="Katsanos I.J."/>
            <person name="Rivera S.N."/>
            <person name="Strine M.S."/>
            <person name="Giannini J.A."/>
            <person name="Burton E.A."/>
            <person name="Weisensee R.A."/>
            <person name="Murray A.V."/>
            <person name="Wigmore R.M."/>
            <person name="Richman A.P."/>
            <person name="Brown C.L."/>
            <person name="Krukonis G.P."/>
            <person name="Delesalle V.A."/>
            <person name="Bradley K.W."/>
            <person name="Asai D.J."/>
            <person name="Bowman C.A."/>
            <person name="Russell D.A."/>
            <person name="Pope W.H."/>
            <person name="Jacobs-Sera D."/>
            <person name="Hendrix R.W."/>
            <person name="Hatfull G.F."/>
        </authorList>
    </citation>
    <scope>NUCLEOTIDE SEQUENCE [LARGE SCALE GENOMIC DNA]</scope>
</reference>
<evidence type="ECO:0000256" key="1">
    <source>
        <dbReference type="SAM" id="MobiDB-lite"/>
    </source>
</evidence>
<name>A0A0H4ITH8_9CAUD</name>
<accession>A0A0H4ITH8</accession>